<name>A0A7D5KMU0_9EURY</name>
<dbReference type="Gene3D" id="2.140.10.10">
    <property type="entry name" value="Quinoprotein alcohol dehydrogenase-like superfamily"/>
    <property type="match status" value="1"/>
</dbReference>
<dbReference type="AlphaFoldDB" id="A0A7D5KMU0"/>
<proteinExistence type="predicted"/>
<keyword evidence="2" id="KW-1185">Reference proteome</keyword>
<dbReference type="RefSeq" id="WP_179264119.1">
    <property type="nucleotide sequence ID" value="NZ_CP058601.1"/>
</dbReference>
<dbReference type="EMBL" id="CP058601">
    <property type="protein sequence ID" value="QLG51018.1"/>
    <property type="molecule type" value="Genomic_DNA"/>
</dbReference>
<dbReference type="OrthoDB" id="204680at2157"/>
<gene>
    <name evidence="1" type="ORF">HYG82_20390</name>
</gene>
<dbReference type="Proteomes" id="UP000509241">
    <property type="component" value="Chromosome"/>
</dbReference>
<organism evidence="1 2">
    <name type="scientific">Natrinema halophilum</name>
    <dbReference type="NCBI Taxonomy" id="1699371"/>
    <lineage>
        <taxon>Archaea</taxon>
        <taxon>Methanobacteriati</taxon>
        <taxon>Methanobacteriota</taxon>
        <taxon>Stenosarchaea group</taxon>
        <taxon>Halobacteria</taxon>
        <taxon>Halobacteriales</taxon>
        <taxon>Natrialbaceae</taxon>
        <taxon>Natrinema</taxon>
    </lineage>
</organism>
<reference evidence="1 2" key="1">
    <citation type="submission" date="2020-07" db="EMBL/GenBank/DDBJ databases">
        <authorList>
            <person name="Cui H."/>
        </authorList>
    </citation>
    <scope>NUCLEOTIDE SEQUENCE [LARGE SCALE GENOMIC DNA]</scope>
    <source>
        <strain evidence="1 2">YPL8</strain>
    </source>
</reference>
<evidence type="ECO:0000313" key="2">
    <source>
        <dbReference type="Proteomes" id="UP000509241"/>
    </source>
</evidence>
<dbReference type="InterPro" id="IPR011047">
    <property type="entry name" value="Quinoprotein_ADH-like_sf"/>
</dbReference>
<dbReference type="SUPFAM" id="SSF50998">
    <property type="entry name" value="Quinoprotein alcohol dehydrogenase-like"/>
    <property type="match status" value="1"/>
</dbReference>
<protein>
    <submittedName>
        <fullName evidence="1">Uncharacterized protein</fullName>
    </submittedName>
</protein>
<sequence>MVLIDPGVVTSAIHAIYGRRPIDSLDWVSHVAHGIVLGVIVGLFITQEPMVNDGTVFISQSSDKAAWTYLLAFDAKTSEQRWKWQVGKPDEWVGETWQFSSGAAWMTPT</sequence>
<accession>A0A7D5KMU0</accession>
<dbReference type="GeneID" id="56035703"/>
<dbReference type="KEGG" id="haly:HYG82_20390"/>
<evidence type="ECO:0000313" key="1">
    <source>
        <dbReference type="EMBL" id="QLG51018.1"/>
    </source>
</evidence>